<keyword evidence="2 4" id="KW-0378">Hydrolase</keyword>
<evidence type="ECO:0000313" key="7">
    <source>
        <dbReference type="Proteomes" id="UP000190037"/>
    </source>
</evidence>
<dbReference type="PRINTS" id="PR00133">
    <property type="entry name" value="GLHYDRLASE3"/>
</dbReference>
<reference evidence="6 7" key="1">
    <citation type="submission" date="2017-03" db="EMBL/GenBank/DDBJ databases">
        <title>Draft genome sequence of Streptomyces scabrisporus NF3, endophyte isolated from Amphipterygium adstringens.</title>
        <authorList>
            <person name="Vazquez M."/>
            <person name="Ceapa C.D."/>
            <person name="Rodriguez Luna D."/>
            <person name="Sanchez Esquivel S."/>
        </authorList>
    </citation>
    <scope>NUCLEOTIDE SEQUENCE [LARGE SCALE GENOMIC DNA]</scope>
    <source>
        <strain evidence="6 7">NF3</strain>
    </source>
</reference>
<dbReference type="Gene3D" id="3.40.50.1700">
    <property type="entry name" value="Glycoside hydrolase family 3 C-terminal domain"/>
    <property type="match status" value="1"/>
</dbReference>
<dbReference type="PANTHER" id="PTHR42715">
    <property type="entry name" value="BETA-GLUCOSIDASE"/>
    <property type="match status" value="1"/>
</dbReference>
<organism evidence="6 7">
    <name type="scientific">Embleya scabrispora</name>
    <dbReference type="NCBI Taxonomy" id="159449"/>
    <lineage>
        <taxon>Bacteria</taxon>
        <taxon>Bacillati</taxon>
        <taxon>Actinomycetota</taxon>
        <taxon>Actinomycetes</taxon>
        <taxon>Kitasatosporales</taxon>
        <taxon>Streptomycetaceae</taxon>
        <taxon>Embleya</taxon>
    </lineage>
</organism>
<evidence type="ECO:0000313" key="6">
    <source>
        <dbReference type="EMBL" id="OPC82861.1"/>
    </source>
</evidence>
<dbReference type="AlphaFoldDB" id="A0A1T3P1Q0"/>
<dbReference type="SUPFAM" id="SSF51445">
    <property type="entry name" value="(Trans)glycosidases"/>
    <property type="match status" value="1"/>
</dbReference>
<dbReference type="InterPro" id="IPR037524">
    <property type="entry name" value="PA14/GLEYA"/>
</dbReference>
<feature type="domain" description="PA14" evidence="5">
    <location>
        <begin position="406"/>
        <end position="550"/>
    </location>
</feature>
<dbReference type="Pfam" id="PF00933">
    <property type="entry name" value="Glyco_hydro_3"/>
    <property type="match status" value="1"/>
</dbReference>
<evidence type="ECO:0000256" key="3">
    <source>
        <dbReference type="ARBA" id="ARBA00023277"/>
    </source>
</evidence>
<dbReference type="RefSeq" id="WP_078977160.1">
    <property type="nucleotide sequence ID" value="NZ_MWQN01000001.1"/>
</dbReference>
<evidence type="ECO:0000256" key="4">
    <source>
        <dbReference type="RuleBase" id="RU361161"/>
    </source>
</evidence>
<dbReference type="GO" id="GO:0004553">
    <property type="term" value="F:hydrolase activity, hydrolyzing O-glycosyl compounds"/>
    <property type="evidence" value="ECO:0007669"/>
    <property type="project" value="InterPro"/>
</dbReference>
<keyword evidence="7" id="KW-1185">Reference proteome</keyword>
<dbReference type="SUPFAM" id="SSF52279">
    <property type="entry name" value="Beta-D-glucan exohydrolase, C-terminal domain"/>
    <property type="match status" value="1"/>
</dbReference>
<dbReference type="InterPro" id="IPR036962">
    <property type="entry name" value="Glyco_hydro_3_N_sf"/>
</dbReference>
<dbReference type="PROSITE" id="PS51820">
    <property type="entry name" value="PA14"/>
    <property type="match status" value="1"/>
</dbReference>
<dbReference type="InterPro" id="IPR002772">
    <property type="entry name" value="Glyco_hydro_3_C"/>
</dbReference>
<comment type="caution">
    <text evidence="6">The sequence shown here is derived from an EMBL/GenBank/DDBJ whole genome shotgun (WGS) entry which is preliminary data.</text>
</comment>
<evidence type="ECO:0000256" key="1">
    <source>
        <dbReference type="ARBA" id="ARBA00005336"/>
    </source>
</evidence>
<dbReference type="Gene3D" id="2.60.120.260">
    <property type="entry name" value="Galactose-binding domain-like"/>
    <property type="match status" value="1"/>
</dbReference>
<dbReference type="SUPFAM" id="SSF56988">
    <property type="entry name" value="Anthrax protective antigen"/>
    <property type="match status" value="1"/>
</dbReference>
<dbReference type="PANTHER" id="PTHR42715:SF10">
    <property type="entry name" value="BETA-GLUCOSIDASE"/>
    <property type="match status" value="1"/>
</dbReference>
<dbReference type="Pfam" id="PF01915">
    <property type="entry name" value="Glyco_hydro_3_C"/>
    <property type="match status" value="1"/>
</dbReference>
<dbReference type="OrthoDB" id="9803863at2"/>
<comment type="similarity">
    <text evidence="1 4">Belongs to the glycosyl hydrolase 3 family.</text>
</comment>
<dbReference type="Gene3D" id="2.60.40.10">
    <property type="entry name" value="Immunoglobulins"/>
    <property type="match status" value="1"/>
</dbReference>
<gene>
    <name evidence="6" type="ORF">B4N89_19675</name>
</gene>
<evidence type="ECO:0000256" key="2">
    <source>
        <dbReference type="ARBA" id="ARBA00022801"/>
    </source>
</evidence>
<sequence>MSDPTPTEATDGELRELVTRLTLEEKLSLIVGEDFWSLPEIPRIGLRKLRVSDGPVGVRGVTWDERDTSLLFPSPTALAAAWDPEVTRRAGFVMGAQTRDKDIHVLLAPTVNLHRSPLGGRHFECYSEDPLLTARIATAFIEGVQSAGVGATIKHFVGNETEDDRMSYDSRIDERSLREVYLLPFEEAVRTGRVWLVMSAYNRVNGETMTENSRLVNDVLKDEWGFDGVVISDWMAVRSTEAAAAGGTDVAMPGPSEVWGEPLLAAVREGRVAESLIDERVVRVLRLAARVGVLGDRAPAATTTPDDAIATLREIAARAMVLLANDGTLPLDPSTLSRVALIGPNALRLSAQGGGSAHVNPAHVVSIPEGLRAALGDDIELTLTEGAFTHRALADLSLDTAVDPETGEPGLRAEFLDADGNLLSSEHRLGSSLMFWPDNIPAGATLIRLRANVTPTVSGTNILDVRGAGRFEVDIDGTTRTIDMSAPEGTDVIETIMRPEATRIEIEATAGTEVAIRVDFSQGERFFMAALGLGWANPRRSEEDELTAAVEAARAADVAVVVVGTTDDIESEGFDRANLALPGRSDELVRRVAAANPRTVVVVNAGSPVLMPWRDEVAAVVWAWLPGQEGGAALGDVLTGAVEPGGRLPTTYPAADTDVPVYSTARVDGEHHYAERSSNIGYRAWALGEAAPAYPFGHGLGYTNWAYEEVAAKGDAAGVTVEVTVANTGDRPGREVVQVYLETADGTLWGRPEPIRLVGFAALDVEPGARTTATIDIDARTLARWNERDAAWATAPGTYTLRVGRSLGDLRLSTDIGL</sequence>
<dbReference type="InterPro" id="IPR013783">
    <property type="entry name" value="Ig-like_fold"/>
</dbReference>
<dbReference type="SMART" id="SM01217">
    <property type="entry name" value="Fn3_like"/>
    <property type="match status" value="1"/>
</dbReference>
<name>A0A1T3P1Q0_9ACTN</name>
<dbReference type="EMBL" id="MWQN01000001">
    <property type="protein sequence ID" value="OPC82861.1"/>
    <property type="molecule type" value="Genomic_DNA"/>
</dbReference>
<dbReference type="PROSITE" id="PS00775">
    <property type="entry name" value="GLYCOSYL_HYDROL_F3"/>
    <property type="match status" value="1"/>
</dbReference>
<dbReference type="InterPro" id="IPR026891">
    <property type="entry name" value="Fn3-like"/>
</dbReference>
<dbReference type="InterPro" id="IPR019800">
    <property type="entry name" value="Glyco_hydro_3_AS"/>
</dbReference>
<dbReference type="InterPro" id="IPR036881">
    <property type="entry name" value="Glyco_hydro_3_C_sf"/>
</dbReference>
<dbReference type="InterPro" id="IPR017853">
    <property type="entry name" value="GH"/>
</dbReference>
<evidence type="ECO:0000259" key="5">
    <source>
        <dbReference type="PROSITE" id="PS51820"/>
    </source>
</evidence>
<keyword evidence="3" id="KW-0119">Carbohydrate metabolism</keyword>
<protein>
    <submittedName>
        <fullName evidence="6">Glycosyl hydrolase</fullName>
    </submittedName>
</protein>
<dbReference type="Pfam" id="PF14310">
    <property type="entry name" value="Fn3-like"/>
    <property type="match status" value="1"/>
</dbReference>
<dbReference type="InterPro" id="IPR001764">
    <property type="entry name" value="Glyco_hydro_3_N"/>
</dbReference>
<dbReference type="Proteomes" id="UP000190037">
    <property type="component" value="Unassembled WGS sequence"/>
</dbReference>
<dbReference type="Gene3D" id="3.20.20.300">
    <property type="entry name" value="Glycoside hydrolase, family 3, N-terminal domain"/>
    <property type="match status" value="1"/>
</dbReference>
<dbReference type="InterPro" id="IPR050288">
    <property type="entry name" value="Cellulose_deg_GH3"/>
</dbReference>
<accession>A0A1T3P1Q0</accession>
<proteinExistence type="inferred from homology"/>
<keyword evidence="4" id="KW-0326">Glycosidase</keyword>
<dbReference type="STRING" id="159449.B4N89_19675"/>
<dbReference type="GO" id="GO:0005975">
    <property type="term" value="P:carbohydrate metabolic process"/>
    <property type="evidence" value="ECO:0007669"/>
    <property type="project" value="InterPro"/>
</dbReference>